<protein>
    <submittedName>
        <fullName evidence="2">Uncharacterized protein</fullName>
    </submittedName>
</protein>
<dbReference type="GeneID" id="56142837"/>
<organism evidence="2 3">
    <name type="scientific">Natrinema zhouii</name>
    <dbReference type="NCBI Taxonomy" id="1710539"/>
    <lineage>
        <taxon>Archaea</taxon>
        <taxon>Methanobacteriati</taxon>
        <taxon>Methanobacteriota</taxon>
        <taxon>Stenosarchaea group</taxon>
        <taxon>Halobacteria</taxon>
        <taxon>Halobacteriales</taxon>
        <taxon>Natrialbaceae</taxon>
        <taxon>Natrinema</taxon>
    </lineage>
</organism>
<feature type="transmembrane region" description="Helical" evidence="1">
    <location>
        <begin position="12"/>
        <end position="30"/>
    </location>
</feature>
<gene>
    <name evidence="2" type="ORF">HYG81_06490</name>
</gene>
<keyword evidence="1" id="KW-1133">Transmembrane helix</keyword>
<name>A0A7D6H4L5_9EURY</name>
<dbReference type="EMBL" id="CP059154">
    <property type="protein sequence ID" value="QLK27247.1"/>
    <property type="molecule type" value="Genomic_DNA"/>
</dbReference>
<dbReference type="OrthoDB" id="157493at2157"/>
<dbReference type="AlphaFoldDB" id="A0A7D6H4L5"/>
<dbReference type="RefSeq" id="WP_180842409.1">
    <property type="nucleotide sequence ID" value="NZ_CP059154.1"/>
</dbReference>
<dbReference type="InterPro" id="IPR055707">
    <property type="entry name" value="DUF7283"/>
</dbReference>
<evidence type="ECO:0000313" key="2">
    <source>
        <dbReference type="EMBL" id="QLK27247.1"/>
    </source>
</evidence>
<keyword evidence="1" id="KW-0812">Transmembrane</keyword>
<dbReference type="Pfam" id="PF23954">
    <property type="entry name" value="DUF7283"/>
    <property type="match status" value="1"/>
</dbReference>
<sequence length="298" mass="32710">MDLEAPVDAWYVWLAVSIVSAAIAGIALGLPTGPPPDANRAANTIERTAGSSYDTSATYDHDATEIKFDGRTLAMRNEHGTSRASLSYGHVVPVMGHERLENLSEGRSFEEEYAAEFADTETNAFDVFLEGVESAYADNSGEWRTADDQLRTRTVSTTPVPSIRAAVEIEENSGSTHEVLFAYESNTNVPLEFYAIDSQGRGEIRKSVEARPSRNTRTIGHDEFHGHSSLSFPIDVEIIVEDNTICRDTIGEDRGDELVDICESGEETVNTADDIVDNRGYVKRNTESESFYVTLVAV</sequence>
<evidence type="ECO:0000313" key="3">
    <source>
        <dbReference type="Proteomes" id="UP000510869"/>
    </source>
</evidence>
<evidence type="ECO:0000256" key="1">
    <source>
        <dbReference type="SAM" id="Phobius"/>
    </source>
</evidence>
<keyword evidence="1" id="KW-0472">Membrane</keyword>
<proteinExistence type="predicted"/>
<keyword evidence="3" id="KW-1185">Reference proteome</keyword>
<reference evidence="2 3" key="1">
    <citation type="submission" date="2020-07" db="EMBL/GenBank/DDBJ databases">
        <title>Natrinema (YPL30) sp. nov. and Haloterrigena xxxxxx (YPL8) sp. nov., isolated from a salt mine.</title>
        <authorList>
            <person name="Cui H."/>
        </authorList>
    </citation>
    <scope>NUCLEOTIDE SEQUENCE [LARGE SCALE GENOMIC DNA]</scope>
    <source>
        <strain evidence="2 3">YPL13</strain>
    </source>
</reference>
<dbReference type="Proteomes" id="UP000510869">
    <property type="component" value="Chromosome"/>
</dbReference>
<dbReference type="KEGG" id="nay:HYG81_06490"/>
<accession>A0A7D6H4L5</accession>